<dbReference type="EMBL" id="CP048113">
    <property type="protein sequence ID" value="QHS59949.1"/>
    <property type="molecule type" value="Genomic_DNA"/>
</dbReference>
<organism evidence="1 2">
    <name type="scientific">Chitinophaga agri</name>
    <dbReference type="NCBI Taxonomy" id="2703787"/>
    <lineage>
        <taxon>Bacteria</taxon>
        <taxon>Pseudomonadati</taxon>
        <taxon>Bacteroidota</taxon>
        <taxon>Chitinophagia</taxon>
        <taxon>Chitinophagales</taxon>
        <taxon>Chitinophagaceae</taxon>
        <taxon>Chitinophaga</taxon>
    </lineage>
</organism>
<proteinExistence type="predicted"/>
<dbReference type="KEGG" id="chih:GWR21_10200"/>
<accession>A0A6B9ZDY4</accession>
<dbReference type="RefSeq" id="WP_162331643.1">
    <property type="nucleotide sequence ID" value="NZ_CP048113.1"/>
</dbReference>
<gene>
    <name evidence="1" type="ORF">GWR21_10200</name>
</gene>
<sequence length="68" mass="7574">MTKVAGKSDVDGGSIRHFEGGFATTPGTYTTGAYTIVARTARRENCWQRLTHIFRKKETLTPDLNKTL</sequence>
<dbReference type="Proteomes" id="UP000476411">
    <property type="component" value="Chromosome"/>
</dbReference>
<keyword evidence="2" id="KW-1185">Reference proteome</keyword>
<protein>
    <submittedName>
        <fullName evidence="1">Uncharacterized protein</fullName>
    </submittedName>
</protein>
<name>A0A6B9ZDY4_9BACT</name>
<evidence type="ECO:0000313" key="2">
    <source>
        <dbReference type="Proteomes" id="UP000476411"/>
    </source>
</evidence>
<evidence type="ECO:0000313" key="1">
    <source>
        <dbReference type="EMBL" id="QHS59949.1"/>
    </source>
</evidence>
<dbReference type="AlphaFoldDB" id="A0A6B9ZDY4"/>
<reference evidence="1 2" key="1">
    <citation type="submission" date="2020-01" db="EMBL/GenBank/DDBJ databases">
        <title>Complete genome sequence of Chitinophaga sp. H33E-04 isolated from quinoa roots.</title>
        <authorList>
            <person name="Weon H.-Y."/>
            <person name="Lee S.A."/>
        </authorList>
    </citation>
    <scope>NUCLEOTIDE SEQUENCE [LARGE SCALE GENOMIC DNA]</scope>
    <source>
        <strain evidence="1 2">H33E-04</strain>
    </source>
</reference>